<dbReference type="GO" id="GO:0005886">
    <property type="term" value="C:plasma membrane"/>
    <property type="evidence" value="ECO:0007669"/>
    <property type="project" value="UniProtKB-SubCell"/>
</dbReference>
<evidence type="ECO:0000256" key="11">
    <source>
        <dbReference type="ARBA" id="ARBA00023136"/>
    </source>
</evidence>
<keyword evidence="4 12" id="KW-1003">Cell membrane</keyword>
<evidence type="ECO:0000256" key="3">
    <source>
        <dbReference type="ARBA" id="ARBA00022448"/>
    </source>
</evidence>
<comment type="subcellular location">
    <subcellularLocation>
        <location evidence="1">Cell membrane</location>
        <topology evidence="1">Multi-pass membrane protein</topology>
    </subcellularLocation>
</comment>
<dbReference type="GO" id="GO:0019646">
    <property type="term" value="P:aerobic electron transport chain"/>
    <property type="evidence" value="ECO:0007669"/>
    <property type="project" value="InterPro"/>
</dbReference>
<dbReference type="PIRSF" id="PIRSF006446">
    <property type="entry name" value="Cyt_quinol_oxidase_1"/>
    <property type="match status" value="1"/>
</dbReference>
<dbReference type="GO" id="GO:0046872">
    <property type="term" value="F:metal ion binding"/>
    <property type="evidence" value="ECO:0007669"/>
    <property type="project" value="UniProtKB-UniRule"/>
</dbReference>
<evidence type="ECO:0000256" key="6">
    <source>
        <dbReference type="ARBA" id="ARBA00022692"/>
    </source>
</evidence>
<reference evidence="13" key="1">
    <citation type="submission" date="2021-01" db="EMBL/GenBank/DDBJ databases">
        <title>Whole genome shotgun sequence of Dactylosporangium siamense NBRC 106093.</title>
        <authorList>
            <person name="Komaki H."/>
            <person name="Tamura T."/>
        </authorList>
    </citation>
    <scope>NUCLEOTIDE SEQUENCE</scope>
    <source>
        <strain evidence="13">NBRC 106093</strain>
    </source>
</reference>
<feature type="transmembrane region" description="Helical" evidence="12">
    <location>
        <begin position="135"/>
        <end position="161"/>
    </location>
</feature>
<keyword evidence="6 12" id="KW-0812">Transmembrane</keyword>
<feature type="transmembrane region" description="Helical" evidence="12">
    <location>
        <begin position="399"/>
        <end position="420"/>
    </location>
</feature>
<evidence type="ECO:0000256" key="1">
    <source>
        <dbReference type="ARBA" id="ARBA00004651"/>
    </source>
</evidence>
<evidence type="ECO:0000256" key="12">
    <source>
        <dbReference type="PIRNR" id="PIRNR006446"/>
    </source>
</evidence>
<dbReference type="Proteomes" id="UP000660611">
    <property type="component" value="Unassembled WGS sequence"/>
</dbReference>
<dbReference type="EMBL" id="BONQ01000090">
    <property type="protein sequence ID" value="GIG47919.1"/>
    <property type="molecule type" value="Genomic_DNA"/>
</dbReference>
<dbReference type="GO" id="GO:0016682">
    <property type="term" value="F:oxidoreductase activity, acting on diphenols and related substances as donors, oxygen as acceptor"/>
    <property type="evidence" value="ECO:0007669"/>
    <property type="project" value="TreeGrafter"/>
</dbReference>
<keyword evidence="7 12" id="KW-0479">Metal-binding</keyword>
<evidence type="ECO:0000256" key="7">
    <source>
        <dbReference type="ARBA" id="ARBA00022723"/>
    </source>
</evidence>
<dbReference type="GO" id="GO:0020037">
    <property type="term" value="F:heme binding"/>
    <property type="evidence" value="ECO:0007669"/>
    <property type="project" value="TreeGrafter"/>
</dbReference>
<protein>
    <submittedName>
        <fullName evidence="13">Cytochrome ubiquinol oxidase subunit I</fullName>
    </submittedName>
</protein>
<dbReference type="GO" id="GO:0009055">
    <property type="term" value="F:electron transfer activity"/>
    <property type="evidence" value="ECO:0007669"/>
    <property type="project" value="UniProtKB-UniRule"/>
</dbReference>
<keyword evidence="10 12" id="KW-0408">Iron</keyword>
<keyword evidence="14" id="KW-1185">Reference proteome</keyword>
<gene>
    <name evidence="13" type="ORF">Dsi01nite_059600</name>
</gene>
<evidence type="ECO:0000313" key="14">
    <source>
        <dbReference type="Proteomes" id="UP000660611"/>
    </source>
</evidence>
<keyword evidence="9 12" id="KW-1133">Transmembrane helix</keyword>
<evidence type="ECO:0000313" key="13">
    <source>
        <dbReference type="EMBL" id="GIG47919.1"/>
    </source>
</evidence>
<dbReference type="InterPro" id="IPR002585">
    <property type="entry name" value="Cyt-d_ubiquinol_oxidase_su_1"/>
</dbReference>
<dbReference type="PANTHER" id="PTHR30365">
    <property type="entry name" value="CYTOCHROME D UBIQUINOL OXIDASE"/>
    <property type="match status" value="1"/>
</dbReference>
<dbReference type="Pfam" id="PF01654">
    <property type="entry name" value="Cyt_bd_oxida_I"/>
    <property type="match status" value="1"/>
</dbReference>
<keyword evidence="3 12" id="KW-0813">Transport</keyword>
<organism evidence="13 14">
    <name type="scientific">Dactylosporangium siamense</name>
    <dbReference type="NCBI Taxonomy" id="685454"/>
    <lineage>
        <taxon>Bacteria</taxon>
        <taxon>Bacillati</taxon>
        <taxon>Actinomycetota</taxon>
        <taxon>Actinomycetes</taxon>
        <taxon>Micromonosporales</taxon>
        <taxon>Micromonosporaceae</taxon>
        <taxon>Dactylosporangium</taxon>
    </lineage>
</organism>
<feature type="transmembrane region" description="Helical" evidence="12">
    <location>
        <begin position="230"/>
        <end position="251"/>
    </location>
</feature>
<feature type="transmembrane region" description="Helical" evidence="12">
    <location>
        <begin position="365"/>
        <end position="387"/>
    </location>
</feature>
<comment type="similarity">
    <text evidence="2 12">Belongs to the cytochrome ubiquinol oxidase subunit 1 family.</text>
</comment>
<keyword evidence="11 12" id="KW-0472">Membrane</keyword>
<evidence type="ECO:0000256" key="9">
    <source>
        <dbReference type="ARBA" id="ARBA00022989"/>
    </source>
</evidence>
<sequence>MRGAANGVRGAVTACAAPRAAGHLPTDSGKVRPDSDGEDRRGWWVPVDPDYLWQARQLQALSFAVHIPLVCFGIAFPSMVLFCEWRSLRTGDPVLATLARRWSKVMLALFAVGVVTGTILSFELGLLWPEFMARFGAVFGLGFTLEGFSFFTEAIFIGIYVYGWDRLPPRLHLLCGVPVVVAGVTGSLFVIAVNGWMNHPTGFTMRDGVVVDADPWAALFGNTYFWHEFVHMYFAGYIVAGFAVATPYAWAVLRGRRGRYERTALTVAMSTAAVAAPLQVIVGDWAAREVAKHQPVKLAALEGLGRTTRGAPEHLGGWFNGHEVVYGIEIPRLLSLLALHNPNGTVIGLSAVGADDIPPVNVVRFAFQTMVGIGTLLALLGLLFLYVRLRHRRLPRSRWFYRAAVAAGPLSVVALIAGWVTTEVGRQPWVVYEVMRTTEAVTGASGIPVGYGTLVVVYLGLAAAVGWLLRRFSRIPLDLPTELPAEVPDDG</sequence>
<proteinExistence type="inferred from homology"/>
<dbReference type="AlphaFoldDB" id="A0A919U9W0"/>
<keyword evidence="8 12" id="KW-0249">Electron transport</keyword>
<comment type="caution">
    <text evidence="13">The sequence shown here is derived from an EMBL/GenBank/DDBJ whole genome shotgun (WGS) entry which is preliminary data.</text>
</comment>
<keyword evidence="5 12" id="KW-0349">Heme</keyword>
<feature type="transmembrane region" description="Helical" evidence="12">
    <location>
        <begin position="263"/>
        <end position="282"/>
    </location>
</feature>
<feature type="transmembrane region" description="Helical" evidence="12">
    <location>
        <begin position="63"/>
        <end position="85"/>
    </location>
</feature>
<evidence type="ECO:0000256" key="4">
    <source>
        <dbReference type="ARBA" id="ARBA00022475"/>
    </source>
</evidence>
<evidence type="ECO:0000256" key="5">
    <source>
        <dbReference type="ARBA" id="ARBA00022617"/>
    </source>
</evidence>
<evidence type="ECO:0000256" key="2">
    <source>
        <dbReference type="ARBA" id="ARBA00009819"/>
    </source>
</evidence>
<name>A0A919U9W0_9ACTN</name>
<dbReference type="PANTHER" id="PTHR30365:SF14">
    <property type="entry name" value="CYTOCHROME BD MENAQUINOL OXIDASE SUBUNIT I-RELATED"/>
    <property type="match status" value="1"/>
</dbReference>
<feature type="transmembrane region" description="Helical" evidence="12">
    <location>
        <begin position="105"/>
        <end position="129"/>
    </location>
</feature>
<evidence type="ECO:0000256" key="10">
    <source>
        <dbReference type="ARBA" id="ARBA00023004"/>
    </source>
</evidence>
<feature type="transmembrane region" description="Helical" evidence="12">
    <location>
        <begin position="173"/>
        <end position="197"/>
    </location>
</feature>
<feature type="transmembrane region" description="Helical" evidence="12">
    <location>
        <begin position="449"/>
        <end position="469"/>
    </location>
</feature>
<dbReference type="GO" id="GO:0070069">
    <property type="term" value="C:cytochrome complex"/>
    <property type="evidence" value="ECO:0007669"/>
    <property type="project" value="UniProtKB-UniRule"/>
</dbReference>
<evidence type="ECO:0000256" key="8">
    <source>
        <dbReference type="ARBA" id="ARBA00022982"/>
    </source>
</evidence>
<accession>A0A919U9W0</accession>